<sequence length="454" mass="48860">MLRTLLRWRAYRPLLLVSACVGLLSGARAADAARVQLYTNLNLIDGTGAAVRRDMALWVEDGVIRAIEPMHALANPDAGVEVIDGEGRYAIPGLIDTHVHMATSPEDEQPLALLERQLYSGITSVRDMAGDVRVLSGLARDTRLGRIAGPDLYYVALMAGESFFDDPRPASSARGETPGAVPWMQAIDADTDMPQAVALARGTWATGIKIYADLPATDVRRITAEGHRQGMKVWAHSTVFPASPGEVVEAGVDTISHVCRLVFETVAIPPANYDHDMAPDYAGTDPADPRIVAVLEAMRERGTVLDATVALYARALARAEAEASAESEPYRGCPPAFAAALTREALDRGVAVSTGSDFVAPADSPWPALFEEMVFLQREVGMEPLQVIRAATLVGARVLGIDESAGSLEVGKRADLVLLDRDPSRDLDNLHSVSLTVKAGERYPRTDFHGVRHD</sequence>
<dbReference type="Gene3D" id="2.30.40.10">
    <property type="entry name" value="Urease, subunit C, domain 1"/>
    <property type="match status" value="1"/>
</dbReference>
<dbReference type="InterPro" id="IPR032466">
    <property type="entry name" value="Metal_Hydrolase"/>
</dbReference>
<evidence type="ECO:0000313" key="3">
    <source>
        <dbReference type="EMBL" id="MBN7796350.1"/>
    </source>
</evidence>
<comment type="caution">
    <text evidence="3">The sequence shown here is derived from an EMBL/GenBank/DDBJ whole genome shotgun (WGS) entry which is preliminary data.</text>
</comment>
<evidence type="ECO:0000256" key="1">
    <source>
        <dbReference type="SAM" id="SignalP"/>
    </source>
</evidence>
<dbReference type="PANTHER" id="PTHR43135:SF3">
    <property type="entry name" value="ALPHA-D-RIBOSE 1-METHYLPHOSPHONATE 5-TRIPHOSPHATE DIPHOSPHATASE"/>
    <property type="match status" value="1"/>
</dbReference>
<proteinExistence type="predicted"/>
<dbReference type="InterPro" id="IPR011059">
    <property type="entry name" value="Metal-dep_hydrolase_composite"/>
</dbReference>
<dbReference type="InterPro" id="IPR006680">
    <property type="entry name" value="Amidohydro-rel"/>
</dbReference>
<dbReference type="InterPro" id="IPR051781">
    <property type="entry name" value="Metallo-dep_Hydrolase"/>
</dbReference>
<dbReference type="Gene3D" id="3.40.50.10910">
    <property type="entry name" value="Amidohydrolase"/>
    <property type="match status" value="1"/>
</dbReference>
<gene>
    <name evidence="3" type="ORF">JYP50_07100</name>
</gene>
<dbReference type="RefSeq" id="WP_206559802.1">
    <property type="nucleotide sequence ID" value="NZ_JAFKCZ010000005.1"/>
</dbReference>
<dbReference type="PANTHER" id="PTHR43135">
    <property type="entry name" value="ALPHA-D-RIBOSE 1-METHYLPHOSPHONATE 5-TRIPHOSPHATE DIPHOSPHATASE"/>
    <property type="match status" value="1"/>
</dbReference>
<reference evidence="3" key="1">
    <citation type="submission" date="2021-02" db="EMBL/GenBank/DDBJ databases">
        <title>PHA producing bacteria isolated from coastal sediment in Guangdong, Shenzhen.</title>
        <authorList>
            <person name="Zheng W."/>
            <person name="Yu S."/>
            <person name="Huang Y."/>
        </authorList>
    </citation>
    <scope>NUCLEOTIDE SEQUENCE</scope>
    <source>
        <strain evidence="3">TN14-10</strain>
    </source>
</reference>
<dbReference type="SUPFAM" id="SSF51338">
    <property type="entry name" value="Composite domain of metallo-dependent hydrolases"/>
    <property type="match status" value="1"/>
</dbReference>
<dbReference type="GO" id="GO:0016810">
    <property type="term" value="F:hydrolase activity, acting on carbon-nitrogen (but not peptide) bonds"/>
    <property type="evidence" value="ECO:0007669"/>
    <property type="project" value="InterPro"/>
</dbReference>
<feature type="signal peptide" evidence="1">
    <location>
        <begin position="1"/>
        <end position="29"/>
    </location>
</feature>
<dbReference type="Proteomes" id="UP000664303">
    <property type="component" value="Unassembled WGS sequence"/>
</dbReference>
<name>A0A939ILC2_9GAMM</name>
<dbReference type="Gene3D" id="3.30.110.90">
    <property type="entry name" value="Amidohydrolase"/>
    <property type="match status" value="1"/>
</dbReference>
<dbReference type="EMBL" id="JAFKCZ010000005">
    <property type="protein sequence ID" value="MBN7796350.1"/>
    <property type="molecule type" value="Genomic_DNA"/>
</dbReference>
<feature type="domain" description="Amidohydrolase-related" evidence="2">
    <location>
        <begin position="90"/>
        <end position="441"/>
    </location>
</feature>
<dbReference type="SUPFAM" id="SSF51556">
    <property type="entry name" value="Metallo-dependent hydrolases"/>
    <property type="match status" value="1"/>
</dbReference>
<organism evidence="3 4">
    <name type="scientific">Parahaliea mediterranea</name>
    <dbReference type="NCBI Taxonomy" id="651086"/>
    <lineage>
        <taxon>Bacteria</taxon>
        <taxon>Pseudomonadati</taxon>
        <taxon>Pseudomonadota</taxon>
        <taxon>Gammaproteobacteria</taxon>
        <taxon>Cellvibrionales</taxon>
        <taxon>Halieaceae</taxon>
        <taxon>Parahaliea</taxon>
    </lineage>
</organism>
<dbReference type="Pfam" id="PF01979">
    <property type="entry name" value="Amidohydro_1"/>
    <property type="match status" value="1"/>
</dbReference>
<evidence type="ECO:0000313" key="4">
    <source>
        <dbReference type="Proteomes" id="UP000664303"/>
    </source>
</evidence>
<feature type="chain" id="PRO_5037795485" evidence="1">
    <location>
        <begin position="30"/>
        <end position="454"/>
    </location>
</feature>
<evidence type="ECO:0000259" key="2">
    <source>
        <dbReference type="Pfam" id="PF01979"/>
    </source>
</evidence>
<keyword evidence="1" id="KW-0732">Signal</keyword>
<keyword evidence="4" id="KW-1185">Reference proteome</keyword>
<dbReference type="AlphaFoldDB" id="A0A939ILC2"/>
<dbReference type="Gene3D" id="1.20.58.520">
    <property type="entry name" value="Amidohydrolase"/>
    <property type="match status" value="1"/>
</dbReference>
<accession>A0A939ILC2</accession>
<protein>
    <submittedName>
        <fullName evidence="3">Amidohydrolase family protein</fullName>
    </submittedName>
</protein>